<organism evidence="3 4">
    <name type="scientific">Rhodococcus rhodochrous J3</name>
    <dbReference type="NCBI Taxonomy" id="903528"/>
    <lineage>
        <taxon>Bacteria</taxon>
        <taxon>Bacillati</taxon>
        <taxon>Actinomycetota</taxon>
        <taxon>Actinomycetes</taxon>
        <taxon>Mycobacteriales</taxon>
        <taxon>Nocardiaceae</taxon>
        <taxon>Rhodococcus</taxon>
    </lineage>
</organism>
<dbReference type="RefSeq" id="WP_179161892.1">
    <property type="nucleotide sequence ID" value="NZ_FXAV01000054.1"/>
</dbReference>
<dbReference type="InterPro" id="IPR018713">
    <property type="entry name" value="MPAB/Lcp_cat_dom"/>
</dbReference>
<evidence type="ECO:0000313" key="3">
    <source>
        <dbReference type="EMBL" id="SMG60422.1"/>
    </source>
</evidence>
<dbReference type="PANTHER" id="PTHR36124:SF1">
    <property type="entry name" value="ER-BOUND OXYGENASE MPAB_MPAB'_RUBBER OXYGENASE CATALYTIC DOMAIN-CONTAINING PROTEIN"/>
    <property type="match status" value="1"/>
</dbReference>
<dbReference type="PANTHER" id="PTHR36124">
    <property type="match status" value="1"/>
</dbReference>
<reference evidence="3 4" key="1">
    <citation type="submission" date="2017-04" db="EMBL/GenBank/DDBJ databases">
        <authorList>
            <person name="Varghese N."/>
            <person name="Submissions S."/>
        </authorList>
    </citation>
    <scope>NUCLEOTIDE SEQUENCE [LARGE SCALE GENOMIC DNA]</scope>
    <source>
        <strain evidence="3 4">J3</strain>
    </source>
</reference>
<name>A0ABY1MJI7_RHORH</name>
<dbReference type="EMBL" id="FXAV01000054">
    <property type="protein sequence ID" value="SMG60422.1"/>
    <property type="molecule type" value="Genomic_DNA"/>
</dbReference>
<keyword evidence="4" id="KW-1185">Reference proteome</keyword>
<feature type="region of interest" description="Disordered" evidence="1">
    <location>
        <begin position="274"/>
        <end position="331"/>
    </location>
</feature>
<feature type="domain" description="ER-bound oxygenase mpaB/mpaB'/Rubber oxygenase catalytic" evidence="2">
    <location>
        <begin position="67"/>
        <end position="253"/>
    </location>
</feature>
<dbReference type="Pfam" id="PF09995">
    <property type="entry name" value="MPAB_Lcp_cat"/>
    <property type="match status" value="1"/>
</dbReference>
<evidence type="ECO:0000313" key="4">
    <source>
        <dbReference type="Proteomes" id="UP000193566"/>
    </source>
</evidence>
<dbReference type="InterPro" id="IPR046366">
    <property type="entry name" value="MPAB"/>
</dbReference>
<protein>
    <recommendedName>
        <fullName evidence="2">ER-bound oxygenase mpaB/mpaB'/Rubber oxygenase catalytic domain-containing protein</fullName>
    </recommendedName>
</protein>
<evidence type="ECO:0000259" key="2">
    <source>
        <dbReference type="Pfam" id="PF09995"/>
    </source>
</evidence>
<evidence type="ECO:0000256" key="1">
    <source>
        <dbReference type="SAM" id="MobiDB-lite"/>
    </source>
</evidence>
<proteinExistence type="predicted"/>
<accession>A0ABY1MJI7</accession>
<comment type="caution">
    <text evidence="3">The sequence shown here is derived from an EMBL/GenBank/DDBJ whole genome shotgun (WGS) entry which is preliminary data.</text>
</comment>
<sequence length="331" mass="37909">MARTKPRKWIAKEIESLDPQADYERIWKLSSVYYISDFLADYIYAITFPNFIVPQRGAQAVLREGTGKIYSDPNRRMDDTTRHMLVWWENGPNDEKTQRSVKSLNNLHRHYAKQYPGNFDHNEDYIYTLCYEATLMHRLRLKLGMSGITEKQQQASWEFWSRMATLFVNAGTGEALTGFPKDFAAMNTFMDEYENKAWPTSPYGAEVTERILEPFAQRHFPRVLHPLARTIVLSMYNDTVLRVFGMPEPNPLVKKVVRLGVRMGLTLTEKVLPDPEESLPERHRRQRAQVKSLASTGRSPAVASGCPHLAATDSPAEPTEVVEARAASFHG</sequence>
<dbReference type="Proteomes" id="UP000193566">
    <property type="component" value="Unassembled WGS sequence"/>
</dbReference>
<gene>
    <name evidence="3" type="ORF">SAMN02745947_05616</name>
</gene>